<name>A0A327KM25_9BRAD</name>
<organism evidence="1 2">
    <name type="scientific">Rhodoplanes elegans</name>
    <dbReference type="NCBI Taxonomy" id="29408"/>
    <lineage>
        <taxon>Bacteria</taxon>
        <taxon>Pseudomonadati</taxon>
        <taxon>Pseudomonadota</taxon>
        <taxon>Alphaproteobacteria</taxon>
        <taxon>Hyphomicrobiales</taxon>
        <taxon>Nitrobacteraceae</taxon>
        <taxon>Rhodoplanes</taxon>
    </lineage>
</organism>
<dbReference type="AlphaFoldDB" id="A0A327KM25"/>
<dbReference type="RefSeq" id="WP_111357602.1">
    <property type="nucleotide sequence ID" value="NZ_NHSK01000083.1"/>
</dbReference>
<gene>
    <name evidence="1" type="ORF">CH338_13030</name>
</gene>
<sequence length="67" mass="7373">MLTAIIVNDREPRAELDCSVCGKKIGQGYTRDLGTRIMYDCFRCFSIDEVATEAVLGTGEAKRAARS</sequence>
<proteinExistence type="predicted"/>
<reference evidence="1 2" key="1">
    <citation type="submission" date="2017-07" db="EMBL/GenBank/DDBJ databases">
        <title>Draft Genome Sequences of Select Purple Nonsulfur Bacteria.</title>
        <authorList>
            <person name="Lasarre B."/>
            <person name="Mckinlay J.B."/>
        </authorList>
    </citation>
    <scope>NUCLEOTIDE SEQUENCE [LARGE SCALE GENOMIC DNA]</scope>
    <source>
        <strain evidence="1 2">DSM 11907</strain>
    </source>
</reference>
<evidence type="ECO:0000313" key="2">
    <source>
        <dbReference type="Proteomes" id="UP000248863"/>
    </source>
</evidence>
<comment type="caution">
    <text evidence="1">The sequence shown here is derived from an EMBL/GenBank/DDBJ whole genome shotgun (WGS) entry which is preliminary data.</text>
</comment>
<evidence type="ECO:0000313" key="1">
    <source>
        <dbReference type="EMBL" id="RAI38332.1"/>
    </source>
</evidence>
<accession>A0A327KM25</accession>
<protein>
    <submittedName>
        <fullName evidence="1">Uncharacterized protein</fullName>
    </submittedName>
</protein>
<dbReference type="OrthoDB" id="8244157at2"/>
<dbReference type="Proteomes" id="UP000248863">
    <property type="component" value="Unassembled WGS sequence"/>
</dbReference>
<keyword evidence="2" id="KW-1185">Reference proteome</keyword>
<dbReference type="EMBL" id="NPEU01000131">
    <property type="protein sequence ID" value="RAI38332.1"/>
    <property type="molecule type" value="Genomic_DNA"/>
</dbReference>